<evidence type="ECO:0008006" key="3">
    <source>
        <dbReference type="Google" id="ProtNLM"/>
    </source>
</evidence>
<accession>A0ABD4T029</accession>
<sequence>MSPSTSTSDMQVTSIRFERSLIDRLKTLAGQQSYQALIREILWDYVQQQSTGLRRSQFRAIMTAIAQQEQVCALTGTTIQAGDKMGLGLLGNGQLVPVCWDVIPDQAGN</sequence>
<keyword evidence="2" id="KW-1185">Reference proteome</keyword>
<reference evidence="1 2" key="1">
    <citation type="journal article" date="2015" name="Genome Announc.">
        <title>Draft Genome Sequence of Filamentous Marine Cyanobacterium Lyngbya confervoides Strain BDU141951.</title>
        <authorList>
            <person name="Chandrababunaidu M.M."/>
            <person name="Sen D."/>
            <person name="Tripathy S."/>
        </authorList>
    </citation>
    <scope>NUCLEOTIDE SEQUENCE [LARGE SCALE GENOMIC DNA]</scope>
    <source>
        <strain evidence="1 2">BDU141951</strain>
    </source>
</reference>
<name>A0ABD4T029_9CYAN</name>
<dbReference type="Proteomes" id="UP000031561">
    <property type="component" value="Unassembled WGS sequence"/>
</dbReference>
<dbReference type="RefSeq" id="WP_250833245.1">
    <property type="nucleotide sequence ID" value="NZ_JTHE03000023.1"/>
</dbReference>
<evidence type="ECO:0000313" key="2">
    <source>
        <dbReference type="Proteomes" id="UP000031561"/>
    </source>
</evidence>
<evidence type="ECO:0000313" key="1">
    <source>
        <dbReference type="EMBL" id="MCM1981919.1"/>
    </source>
</evidence>
<dbReference type="EMBL" id="JTHE03000023">
    <property type="protein sequence ID" value="MCM1981919.1"/>
    <property type="molecule type" value="Genomic_DNA"/>
</dbReference>
<comment type="caution">
    <text evidence="1">The sequence shown here is derived from an EMBL/GenBank/DDBJ whole genome shotgun (WGS) entry which is preliminary data.</text>
</comment>
<organism evidence="1 2">
    <name type="scientific">Lyngbya confervoides BDU141951</name>
    <dbReference type="NCBI Taxonomy" id="1574623"/>
    <lineage>
        <taxon>Bacteria</taxon>
        <taxon>Bacillati</taxon>
        <taxon>Cyanobacteriota</taxon>
        <taxon>Cyanophyceae</taxon>
        <taxon>Oscillatoriophycideae</taxon>
        <taxon>Oscillatoriales</taxon>
        <taxon>Microcoleaceae</taxon>
        <taxon>Lyngbya</taxon>
    </lineage>
</organism>
<gene>
    <name evidence="1" type="ORF">QQ91_0003610</name>
</gene>
<protein>
    <recommendedName>
        <fullName evidence="3">Ribbon-helix-helix protein CopG domain-containing protein</fullName>
    </recommendedName>
</protein>
<proteinExistence type="predicted"/>
<dbReference type="AlphaFoldDB" id="A0ABD4T029"/>